<reference evidence="2 3" key="1">
    <citation type="submission" date="2019-04" db="EMBL/GenBank/DDBJ databases">
        <title>Draft Whole-Genome sequence of the purple photosynthetic bacterium Rhodobacter capsulatus SP108 with an indigenous class A beta-lactamase.</title>
        <authorList>
            <person name="Robertson S."/>
            <person name="Meyer T.E."/>
            <person name="Kyndt J.A."/>
        </authorList>
    </citation>
    <scope>NUCLEOTIDE SEQUENCE [LARGE SCALE GENOMIC DNA]</scope>
    <source>
        <strain evidence="2 3">SP108</strain>
    </source>
</reference>
<keyword evidence="1" id="KW-1133">Transmembrane helix</keyword>
<name>A0A4U1JN40_RHOCA</name>
<sequence>MRPNFVGMVLMGSCFEFEIEKTDHDRVRRKQVLIAKNFRDGAEPHDIVCLTTTTGRYIYAEVIGRKKASDDKLGLELTDRSNLGLSVGDRVELEVTRCGLFGKIVWYVTNNDPQLRISAILAVISFVLGMLGLLLGVISVYLSWRPT</sequence>
<keyword evidence="1" id="KW-0812">Transmembrane</keyword>
<feature type="transmembrane region" description="Helical" evidence="1">
    <location>
        <begin position="119"/>
        <end position="144"/>
    </location>
</feature>
<proteinExistence type="predicted"/>
<dbReference type="OrthoDB" id="7859798at2"/>
<dbReference type="EMBL" id="SWJZ01000065">
    <property type="protein sequence ID" value="TKD15863.1"/>
    <property type="molecule type" value="Genomic_DNA"/>
</dbReference>
<evidence type="ECO:0000313" key="2">
    <source>
        <dbReference type="EMBL" id="TKD15863.1"/>
    </source>
</evidence>
<accession>A0A4U1JN40</accession>
<dbReference type="Proteomes" id="UP000310597">
    <property type="component" value="Unassembled WGS sequence"/>
</dbReference>
<evidence type="ECO:0000313" key="3">
    <source>
        <dbReference type="Proteomes" id="UP000310597"/>
    </source>
</evidence>
<dbReference type="AlphaFoldDB" id="A0A4U1JN40"/>
<evidence type="ECO:0000256" key="1">
    <source>
        <dbReference type="SAM" id="Phobius"/>
    </source>
</evidence>
<comment type="caution">
    <text evidence="2">The sequence shown here is derived from an EMBL/GenBank/DDBJ whole genome shotgun (WGS) entry which is preliminary data.</text>
</comment>
<protein>
    <submittedName>
        <fullName evidence="2">Uncharacterized protein</fullName>
    </submittedName>
</protein>
<keyword evidence="1" id="KW-0472">Membrane</keyword>
<organism evidence="2 3">
    <name type="scientific">Rhodobacter capsulatus</name>
    <name type="common">Rhodopseudomonas capsulata</name>
    <dbReference type="NCBI Taxonomy" id="1061"/>
    <lineage>
        <taxon>Bacteria</taxon>
        <taxon>Pseudomonadati</taxon>
        <taxon>Pseudomonadota</taxon>
        <taxon>Alphaproteobacteria</taxon>
        <taxon>Rhodobacterales</taxon>
        <taxon>Rhodobacter group</taxon>
        <taxon>Rhodobacter</taxon>
    </lineage>
</organism>
<gene>
    <name evidence="2" type="ORF">FBT96_15030</name>
</gene>